<proteinExistence type="predicted"/>
<reference evidence="1 2" key="1">
    <citation type="journal article" date="2015" name="Stand. Genomic Sci.">
        <title>Genomic Encyclopedia of Bacterial and Archaeal Type Strains, Phase III: the genomes of soil and plant-associated and newly described type strains.</title>
        <authorList>
            <person name="Whitman W.B."/>
            <person name="Woyke T."/>
            <person name="Klenk H.P."/>
            <person name="Zhou Y."/>
            <person name="Lilburn T.G."/>
            <person name="Beck B.J."/>
            <person name="De Vos P."/>
            <person name="Vandamme P."/>
            <person name="Eisen J.A."/>
            <person name="Garrity G."/>
            <person name="Hugenholtz P."/>
            <person name="Kyrpides N.C."/>
        </authorList>
    </citation>
    <scope>NUCLEOTIDE SEQUENCE [LARGE SCALE GENOMIC DNA]</scope>
    <source>
        <strain evidence="1 2">CGMCC 1.7270</strain>
    </source>
</reference>
<name>V6RZS7_9FLAO</name>
<keyword evidence="2" id="KW-1185">Reference proteome</keyword>
<dbReference type="OrthoDB" id="1495522at2"/>
<dbReference type="Proteomes" id="UP000319848">
    <property type="component" value="Unassembled WGS sequence"/>
</dbReference>
<evidence type="ECO:0000313" key="1">
    <source>
        <dbReference type="EMBL" id="TWI12360.1"/>
    </source>
</evidence>
<dbReference type="RefSeq" id="WP_023570487.1">
    <property type="nucleotide sequence ID" value="NZ_AVBI01000014.1"/>
</dbReference>
<accession>V6RZS7</accession>
<sequence>MSLKLTEGIYSNIYSSLYKSIEKNNIESVQVINTFIRKVLSLSIKNESLKQFNEYIDFPNITYYITHSEFAKNNSLEKLYLRFSRNCSMTLKEIIWYNISFHERKHSDDLQKLVVLNDFYYSTYKSFSKLLYYMVKNTDFTQFKFAIEEIEQISDERNTFGLRNQLFYNPHIEIVKKEKIEQEYNIRIQPSNYRRHLLTGIKYWIFFLFNTGKIDASTTLKFISEIKIYYYDPEESLSDILFFRSNQLYGSRYMGWEDWDYTERRSGKVYSPPMPSDWLVLGFLIEQIRGNVFSVNPNKYSKTEIQDSEFLLDRLKHFQSHLVANIDKWKEILNVKNEEELNKKAGELISKIALLKRVNKSQIENEIAGTKLSLEKINSFKESVAETWKSTKFIRNLFDFFNASKLISDDTIKLKNIGQHLFFERAKMMFIDGKNYQEIYGMNDMGSRIARWENDLFFNYIAESEVTTLHNKELVKILDDSISELKNRGFIPSLILIPYGYRYDKNAFVNNPLFVPKTESNIEDKFLKSEFAGKYDNISVFKHSNSNFRNKILVCDLKSTIVLKYKTNDNWEQQHLYIDVKEIDDDEAKKKFDERPDYWSNQEDGIAKLDEKDALILIKTSVIIDYWSTMDFEILDKNACIIGSIVSEQL</sequence>
<organism evidence="1 2">
    <name type="scientific">Flavobacterium cauense R2A-7</name>
    <dbReference type="NCBI Taxonomy" id="1341154"/>
    <lineage>
        <taxon>Bacteria</taxon>
        <taxon>Pseudomonadati</taxon>
        <taxon>Bacteroidota</taxon>
        <taxon>Flavobacteriia</taxon>
        <taxon>Flavobacteriales</taxon>
        <taxon>Flavobacteriaceae</taxon>
        <taxon>Flavobacterium</taxon>
    </lineage>
</organism>
<comment type="caution">
    <text evidence="1">The sequence shown here is derived from an EMBL/GenBank/DDBJ whole genome shotgun (WGS) entry which is preliminary data.</text>
</comment>
<protein>
    <submittedName>
        <fullName evidence="1">Uncharacterized protein</fullName>
    </submittedName>
</protein>
<dbReference type="AlphaFoldDB" id="V6RZS7"/>
<dbReference type="EMBL" id="VLKQ01000006">
    <property type="protein sequence ID" value="TWI12360.1"/>
    <property type="molecule type" value="Genomic_DNA"/>
</dbReference>
<gene>
    <name evidence="1" type="ORF">IP98_01572</name>
</gene>
<evidence type="ECO:0000313" key="2">
    <source>
        <dbReference type="Proteomes" id="UP000319848"/>
    </source>
</evidence>